<organism evidence="2">
    <name type="scientific">Metarhizium acridum (strain CQMa 102)</name>
    <dbReference type="NCBI Taxonomy" id="655827"/>
    <lineage>
        <taxon>Eukaryota</taxon>
        <taxon>Fungi</taxon>
        <taxon>Dikarya</taxon>
        <taxon>Ascomycota</taxon>
        <taxon>Pezizomycotina</taxon>
        <taxon>Sordariomycetes</taxon>
        <taxon>Hypocreomycetidae</taxon>
        <taxon>Hypocreales</taxon>
        <taxon>Clavicipitaceae</taxon>
        <taxon>Metarhizium</taxon>
    </lineage>
</organism>
<protein>
    <submittedName>
        <fullName evidence="1">Uncharacterized protein</fullName>
    </submittedName>
</protein>
<dbReference type="AlphaFoldDB" id="E9EI05"/>
<evidence type="ECO:0000313" key="2">
    <source>
        <dbReference type="Proteomes" id="UP000002499"/>
    </source>
</evidence>
<accession>E9EI05</accession>
<keyword evidence="2" id="KW-1185">Reference proteome</keyword>
<dbReference type="EMBL" id="GL698625">
    <property type="protein sequence ID" value="EFY84446.1"/>
    <property type="molecule type" value="Genomic_DNA"/>
</dbReference>
<evidence type="ECO:0000313" key="1">
    <source>
        <dbReference type="EMBL" id="EFY84446.1"/>
    </source>
</evidence>
<reference evidence="1 2" key="1">
    <citation type="journal article" date="2011" name="PLoS Genet.">
        <title>Genome sequencing and comparative transcriptomics of the model entomopathogenic fungi Metarhizium anisopliae and M. acridum.</title>
        <authorList>
            <person name="Gao Q."/>
            <person name="Jin K."/>
            <person name="Ying S.H."/>
            <person name="Zhang Y."/>
            <person name="Xiao G."/>
            <person name="Shang Y."/>
            <person name="Duan Z."/>
            <person name="Hu X."/>
            <person name="Xie X.Q."/>
            <person name="Zhou G."/>
            <person name="Peng G."/>
            <person name="Luo Z."/>
            <person name="Huang W."/>
            <person name="Wang B."/>
            <person name="Fang W."/>
            <person name="Wang S."/>
            <person name="Zhong Y."/>
            <person name="Ma L.J."/>
            <person name="St Leger R.J."/>
            <person name="Zhao G.P."/>
            <person name="Pei Y."/>
            <person name="Feng M.G."/>
            <person name="Xia Y."/>
            <person name="Wang C."/>
        </authorList>
    </citation>
    <scope>NUCLEOTIDE SEQUENCE [LARGE SCALE GENOMIC DNA]</scope>
    <source>
        <strain evidence="1 2">CQMa 102</strain>
    </source>
</reference>
<name>E9EI05_METAQ</name>
<proteinExistence type="predicted"/>
<dbReference type="OrthoDB" id="4475584at2759"/>
<dbReference type="InParanoid" id="E9EI05"/>
<dbReference type="GeneID" id="19253814"/>
<dbReference type="Proteomes" id="UP000002499">
    <property type="component" value="Unassembled WGS sequence"/>
</dbReference>
<gene>
    <name evidence="1" type="ORF">MAC_09503</name>
</gene>
<dbReference type="eggNOG" id="ENOG502SNQ5">
    <property type="taxonomic scope" value="Eukaryota"/>
</dbReference>
<dbReference type="KEGG" id="maw:19253814"/>
<dbReference type="HOGENOM" id="CLU_008719_6_0_1"/>
<sequence length="347" mass="38364">MHLAQEHPPIQSVIVELSANQVALIRQQGDAEDRQKEKTRMQALEGPAKRIADSLSSITEYLRSGPSQWRSHAAHEMGLLSPDSTALSIEEPLRSLCKLHSRFDLASSIILRQRPRTPRSFYSPQGFPPAWDPECPSATYMWSMHHLTITLHLLHDASLPFPQPLLQGSPHQLPQPPSACPGTWAKWLAVWKSCQTWRERRPLTMRPTLDIGSIEAGQMDARADASLPMQLYTHALAVQANAAYHLCSLLLLAGKPRLLKPSGHPPSAASQGWHVQALAGIACTNDFAEQWDPVLVAALLLVARDLTHAAQQDAVRACFRKMTAATGIGLDDEVRELESLWRAGRLG</sequence>